<evidence type="ECO:0000313" key="1">
    <source>
        <dbReference type="EMBL" id="OQE38919.1"/>
    </source>
</evidence>
<protein>
    <submittedName>
        <fullName evidence="1">Uncharacterized protein</fullName>
    </submittedName>
</protein>
<gene>
    <name evidence="1" type="ORF">PENCOP_c007G00108</name>
</gene>
<proteinExistence type="predicted"/>
<sequence>MAQSLATRVLRGTRAILKYKKERDILMDSIRRYIATLRQVPEGNYLIEIALNIQSLKVQADKMKWASQTLAIDAASMSFVSSKSTQYYTVTIPEACDKVGRHTRQLSDILMDHVHRPVVNTEHAIALELEDALADLSIYLD</sequence>
<evidence type="ECO:0000313" key="2">
    <source>
        <dbReference type="Proteomes" id="UP000191500"/>
    </source>
</evidence>
<dbReference type="AlphaFoldDB" id="A0A1V6UL05"/>
<accession>A0A1V6UL05</accession>
<keyword evidence="2" id="KW-1185">Reference proteome</keyword>
<comment type="caution">
    <text evidence="1">The sequence shown here is derived from an EMBL/GenBank/DDBJ whole genome shotgun (WGS) entry which is preliminary data.</text>
</comment>
<organism evidence="1 2">
    <name type="scientific">Penicillium coprophilum</name>
    <dbReference type="NCBI Taxonomy" id="36646"/>
    <lineage>
        <taxon>Eukaryota</taxon>
        <taxon>Fungi</taxon>
        <taxon>Dikarya</taxon>
        <taxon>Ascomycota</taxon>
        <taxon>Pezizomycotina</taxon>
        <taxon>Eurotiomycetes</taxon>
        <taxon>Eurotiomycetidae</taxon>
        <taxon>Eurotiales</taxon>
        <taxon>Aspergillaceae</taxon>
        <taxon>Penicillium</taxon>
    </lineage>
</organism>
<reference evidence="2" key="1">
    <citation type="journal article" date="2017" name="Nat. Microbiol.">
        <title>Global analysis of biosynthetic gene clusters reveals vast potential of secondary metabolite production in Penicillium species.</title>
        <authorList>
            <person name="Nielsen J.C."/>
            <person name="Grijseels S."/>
            <person name="Prigent S."/>
            <person name="Ji B."/>
            <person name="Dainat J."/>
            <person name="Nielsen K.F."/>
            <person name="Frisvad J.C."/>
            <person name="Workman M."/>
            <person name="Nielsen J."/>
        </authorList>
    </citation>
    <scope>NUCLEOTIDE SEQUENCE [LARGE SCALE GENOMIC DNA]</scope>
    <source>
        <strain evidence="2">IBT 31321</strain>
    </source>
</reference>
<dbReference type="EMBL" id="MDDG01000007">
    <property type="protein sequence ID" value="OQE38919.1"/>
    <property type="molecule type" value="Genomic_DNA"/>
</dbReference>
<dbReference type="Proteomes" id="UP000191500">
    <property type="component" value="Unassembled WGS sequence"/>
</dbReference>
<name>A0A1V6UL05_9EURO</name>